<dbReference type="PANTHER" id="PTHR35149">
    <property type="entry name" value="SLL5132 PROTEIN"/>
    <property type="match status" value="1"/>
</dbReference>
<name>A0ABZ3F5C6_9HELI</name>
<dbReference type="GO" id="GO:0004519">
    <property type="term" value="F:endonuclease activity"/>
    <property type="evidence" value="ECO:0007669"/>
    <property type="project" value="UniProtKB-KW"/>
</dbReference>
<evidence type="ECO:0000259" key="1">
    <source>
        <dbReference type="Pfam" id="PF03235"/>
    </source>
</evidence>
<dbReference type="InterPro" id="IPR004919">
    <property type="entry name" value="GmrSD_N"/>
</dbReference>
<keyword evidence="3" id="KW-0540">Nuclease</keyword>
<dbReference type="EMBL" id="CP145316">
    <property type="protein sequence ID" value="XAM18382.1"/>
    <property type="molecule type" value="Genomic_DNA"/>
</dbReference>
<keyword evidence="3" id="KW-0378">Hydrolase</keyword>
<sequence>MSQETLEKVLSRDKFSIPQYQRDYAWKKKNFEELWEDLRESRDSGDSQGHFLGTIVVAPNQQDSKKFDIIDGQQRITTIFMLLYALVCKSEFKDTYKIKFLTDKRGDTKLEVVPQNQEFLKELLRDSEKGTLSSTLKEKADTRGKKNLYEVFESILDKVSNLDSVEVEKSIETLLSMVLMWLEEPNSGRAIRTFQSVNDRGISLSLLDKLKSLLIYYSNLYCNGSGGLDEEINNTFGEIFKIFLKIEDHRHISNIGNQQFGESDIFRYHAGSNKFAHIEFLGYYRSSNSDTYEKLKSELKSISKKLESSDFKNFIKSYIDDLKNFYQAFLGLLDEIDTNPHIFKLFLLEKINPYFYNSLVRCKINNQLDNELITLFAKADILFFKSGSSRDGTAYNLINSCLHGKEEFKNEIILQCKKSNNIKQAIEYLLEYAYGMLYFHYVFFEQNCQNMDINELKNLIEKKQLTQEKEHIIPENLLETEDEAQAKKLGFDDLEDLDNYINSYGNLLSLEKGLNSKAKDKDLIGKAEIYKSSKIHFIRRFEVEKFNKNLLKKRKEECENWLKKEFFKDFLN</sequence>
<dbReference type="Pfam" id="PF03235">
    <property type="entry name" value="GmrSD_N"/>
    <property type="match status" value="1"/>
</dbReference>
<dbReference type="PANTHER" id="PTHR35149:SF2">
    <property type="entry name" value="DUF262 DOMAIN-CONTAINING PROTEIN"/>
    <property type="match status" value="1"/>
</dbReference>
<dbReference type="InterPro" id="IPR011089">
    <property type="entry name" value="GmrSD_C"/>
</dbReference>
<keyword evidence="3" id="KW-0255">Endonuclease</keyword>
<evidence type="ECO:0000259" key="2">
    <source>
        <dbReference type="Pfam" id="PF07510"/>
    </source>
</evidence>
<feature type="domain" description="GmrSD restriction endonucleases N-terminal" evidence="1">
    <location>
        <begin position="7"/>
        <end position="214"/>
    </location>
</feature>
<reference evidence="3 4" key="1">
    <citation type="submission" date="2024-02" db="EMBL/GenBank/DDBJ databases">
        <title>Genome and pathogenicity analysis of Helicobacter mastomyrinus isolated from mice.</title>
        <authorList>
            <person name="Zhu L."/>
        </authorList>
    </citation>
    <scope>NUCLEOTIDE SEQUENCE [LARGE SCALE GENOMIC DNA]</scope>
    <source>
        <strain evidence="3 4">Hm-17</strain>
    </source>
</reference>
<evidence type="ECO:0000313" key="4">
    <source>
        <dbReference type="Proteomes" id="UP001434737"/>
    </source>
</evidence>
<gene>
    <name evidence="3" type="ORF">V3I05_01485</name>
</gene>
<evidence type="ECO:0000313" key="3">
    <source>
        <dbReference type="EMBL" id="XAM18382.1"/>
    </source>
</evidence>
<keyword evidence="4" id="KW-1185">Reference proteome</keyword>
<proteinExistence type="predicted"/>
<dbReference type="Proteomes" id="UP001434737">
    <property type="component" value="Chromosome"/>
</dbReference>
<organism evidence="3 4">
    <name type="scientific">Helicobacter mastomyrinus</name>
    <dbReference type="NCBI Taxonomy" id="287948"/>
    <lineage>
        <taxon>Bacteria</taxon>
        <taxon>Pseudomonadati</taxon>
        <taxon>Campylobacterota</taxon>
        <taxon>Epsilonproteobacteria</taxon>
        <taxon>Campylobacterales</taxon>
        <taxon>Helicobacteraceae</taxon>
        <taxon>Helicobacter</taxon>
    </lineage>
</organism>
<protein>
    <submittedName>
        <fullName evidence="3">DUF262 domain-containing HNH endonuclease family protein</fullName>
    </submittedName>
</protein>
<dbReference type="Pfam" id="PF07510">
    <property type="entry name" value="GmrSD_C"/>
    <property type="match status" value="1"/>
</dbReference>
<accession>A0ABZ3F5C6</accession>
<feature type="domain" description="GmrSD restriction endonucleases C-terminal" evidence="2">
    <location>
        <begin position="421"/>
        <end position="557"/>
    </location>
</feature>
<dbReference type="RefSeq" id="WP_343353793.1">
    <property type="nucleotide sequence ID" value="NZ_CP145316.1"/>
</dbReference>